<dbReference type="Proteomes" id="UP000267798">
    <property type="component" value="Unassembled WGS sequence"/>
</dbReference>
<comment type="catalytic activity">
    <reaction evidence="10">
        <text>di-trans,octa-cis-undecaprenyl diphospho-N-acetyl-alpha-D-muramoyl-L-alanyl-D-glutamyl-meso-2,6-diaminopimeloyl-D-alanyl-D-alanine + UDP-N-acetyl-alpha-D-glucosamine = di-trans,octa-cis-undecaprenyl diphospho-[N-acetyl-alpha-D-glucosaminyl-(1-&gt;4)]-N-acetyl-alpha-D-muramoyl-L-alanyl-D-glutamyl-meso-2,6-diaminopimeloyl-D-alanyl-D-alanine + UDP + H(+)</text>
        <dbReference type="Rhea" id="RHEA:31227"/>
        <dbReference type="ChEBI" id="CHEBI:15378"/>
        <dbReference type="ChEBI" id="CHEBI:57705"/>
        <dbReference type="ChEBI" id="CHEBI:58223"/>
        <dbReference type="ChEBI" id="CHEBI:61387"/>
        <dbReference type="ChEBI" id="CHEBI:61388"/>
        <dbReference type="EC" id="2.4.1.227"/>
    </reaction>
</comment>
<keyword evidence="5 10" id="KW-0133">Cell shape</keyword>
<dbReference type="InterPro" id="IPR004276">
    <property type="entry name" value="GlycoTrans_28_N"/>
</dbReference>
<keyword evidence="7 10" id="KW-0472">Membrane</keyword>
<keyword evidence="1 10" id="KW-1003">Cell membrane</keyword>
<evidence type="ECO:0000259" key="11">
    <source>
        <dbReference type="Pfam" id="PF03033"/>
    </source>
</evidence>
<dbReference type="PANTHER" id="PTHR21015:SF27">
    <property type="entry name" value="UDP-N-ACETYLGLUCOSAMINE--N-ACETYLMURAMYL-(PENTAPEPTIDE) PYROPHOSPHORYL-UNDECAPRENOL N-ACETYLGLUCOSAMINE TRANSFERASE"/>
    <property type="match status" value="1"/>
</dbReference>
<comment type="caution">
    <text evidence="10">Lacks conserved residue(s) required for the propagation of feature annotation.</text>
</comment>
<keyword evidence="14" id="KW-1185">Reference proteome</keyword>
<keyword evidence="9 10" id="KW-0961">Cell wall biogenesis/degradation</keyword>
<dbReference type="SUPFAM" id="SSF53756">
    <property type="entry name" value="UDP-Glycosyltransferase/glycogen phosphorylase"/>
    <property type="match status" value="1"/>
</dbReference>
<feature type="domain" description="Glycosyl transferase family 28 C-terminal" evidence="12">
    <location>
        <begin position="189"/>
        <end position="336"/>
    </location>
</feature>
<dbReference type="Pfam" id="PF04101">
    <property type="entry name" value="Glyco_tran_28_C"/>
    <property type="match status" value="1"/>
</dbReference>
<dbReference type="AlphaFoldDB" id="A0A3A6PQT5"/>
<evidence type="ECO:0000256" key="5">
    <source>
        <dbReference type="ARBA" id="ARBA00022960"/>
    </source>
</evidence>
<comment type="subcellular location">
    <subcellularLocation>
        <location evidence="10">Cell membrane</location>
        <topology evidence="10">Peripheral membrane protein</topology>
        <orientation evidence="10">Cytoplasmic side</orientation>
    </subcellularLocation>
</comment>
<feature type="binding site" evidence="10">
    <location>
        <position position="165"/>
    </location>
    <ligand>
        <name>UDP-N-acetyl-alpha-D-glucosamine</name>
        <dbReference type="ChEBI" id="CHEBI:57705"/>
    </ligand>
</feature>
<evidence type="ECO:0000313" key="13">
    <source>
        <dbReference type="EMBL" id="RJX40609.1"/>
    </source>
</evidence>
<dbReference type="PANTHER" id="PTHR21015">
    <property type="entry name" value="UDP-N-ACETYLGLUCOSAMINE--N-ACETYLMURAMYL-(PENTAPEPTIDE) PYROPHOSPHORYL-UNDECAPRENOL N-ACETYLGLUCOSAMINE TRANSFERASE 1"/>
    <property type="match status" value="1"/>
</dbReference>
<evidence type="ECO:0000256" key="8">
    <source>
        <dbReference type="ARBA" id="ARBA00023306"/>
    </source>
</evidence>
<evidence type="ECO:0000256" key="10">
    <source>
        <dbReference type="HAMAP-Rule" id="MF_00033"/>
    </source>
</evidence>
<feature type="domain" description="Glycosyltransferase family 28 N-terminal" evidence="11">
    <location>
        <begin position="4"/>
        <end position="141"/>
    </location>
</feature>
<dbReference type="InterPro" id="IPR006009">
    <property type="entry name" value="GlcNAc_MurG"/>
</dbReference>
<feature type="binding site" evidence="10">
    <location>
        <position position="290"/>
    </location>
    <ligand>
        <name>UDP-N-acetyl-alpha-D-glucosamine</name>
        <dbReference type="ChEBI" id="CHEBI:57705"/>
    </ligand>
</feature>
<sequence>MKNIVFTGGGSAGHVTVNLALIPKLAEKGWTSTYIGSSDGIERGLVSELRQVSYHPISTGKLRRYFSWQNLKDPFRVVKGIFQAYRIIRTQKPDVVFSKGGFVSVPVVMAAWMNRVPVIIHESDITPGLANRLASPFATVICTTFPETAQAIGDKKCRFVGAVIRENLGQGDPAQGRAFTGLPSNGKPVLLIMGGSLGARRINEAVRQALPELSKSYQIVHLCGKGQLDQGIEHSGYRQYEYVNEQLPDLLAMSDYIISRAGSNSIFEFLSLRKPMLLIPLTRQQSRGDQLLNAASFERSGYCKVLHEEHLTPKSLLASVQDLTRNKQAYLRSMNEYDAKDALAAVYGIITETAKG</sequence>
<evidence type="ECO:0000256" key="2">
    <source>
        <dbReference type="ARBA" id="ARBA00022618"/>
    </source>
</evidence>
<keyword evidence="4 10" id="KW-0808">Transferase</keyword>
<evidence type="ECO:0000256" key="9">
    <source>
        <dbReference type="ARBA" id="ARBA00023316"/>
    </source>
</evidence>
<comment type="similarity">
    <text evidence="10">Belongs to the glycosyltransferase 28 family. MurG subfamily.</text>
</comment>
<comment type="pathway">
    <text evidence="10">Cell wall biogenesis; peptidoglycan biosynthesis.</text>
</comment>
<evidence type="ECO:0000256" key="7">
    <source>
        <dbReference type="ARBA" id="ARBA00023136"/>
    </source>
</evidence>
<dbReference type="CDD" id="cd03785">
    <property type="entry name" value="GT28_MurG"/>
    <property type="match status" value="1"/>
</dbReference>
<feature type="binding site" evidence="10">
    <location>
        <position position="196"/>
    </location>
    <ligand>
        <name>UDP-N-acetyl-alpha-D-glucosamine</name>
        <dbReference type="ChEBI" id="CHEBI:57705"/>
    </ligand>
</feature>
<dbReference type="GO" id="GO:0071555">
    <property type="term" value="P:cell wall organization"/>
    <property type="evidence" value="ECO:0007669"/>
    <property type="project" value="UniProtKB-KW"/>
</dbReference>
<comment type="function">
    <text evidence="10">Cell wall formation. Catalyzes the transfer of a GlcNAc subunit on undecaprenyl-pyrophosphoryl-MurNAc-pentapeptide (lipid intermediate I) to form undecaprenyl-pyrophosphoryl-MurNAc-(pentapeptide)GlcNAc (lipid intermediate II).</text>
</comment>
<dbReference type="NCBIfam" id="TIGR01133">
    <property type="entry name" value="murG"/>
    <property type="match status" value="1"/>
</dbReference>
<dbReference type="GO" id="GO:0005886">
    <property type="term" value="C:plasma membrane"/>
    <property type="evidence" value="ECO:0007669"/>
    <property type="project" value="UniProtKB-SubCell"/>
</dbReference>
<dbReference type="GO" id="GO:0051301">
    <property type="term" value="P:cell division"/>
    <property type="evidence" value="ECO:0007669"/>
    <property type="project" value="UniProtKB-KW"/>
</dbReference>
<proteinExistence type="inferred from homology"/>
<dbReference type="Pfam" id="PF03033">
    <property type="entry name" value="Glyco_transf_28"/>
    <property type="match status" value="1"/>
</dbReference>
<dbReference type="EC" id="2.4.1.227" evidence="10"/>
<keyword evidence="3 10" id="KW-0328">Glycosyltransferase</keyword>
<accession>A0A3A6PQT5</accession>
<gene>
    <name evidence="10" type="primary">murG</name>
    <name evidence="13" type="ORF">D3P09_00905</name>
</gene>
<keyword evidence="6 10" id="KW-0573">Peptidoglycan synthesis</keyword>
<evidence type="ECO:0000259" key="12">
    <source>
        <dbReference type="Pfam" id="PF04101"/>
    </source>
</evidence>
<name>A0A3A6PQT5_9BACL</name>
<evidence type="ECO:0000256" key="6">
    <source>
        <dbReference type="ARBA" id="ARBA00022984"/>
    </source>
</evidence>
<dbReference type="GO" id="GO:0009252">
    <property type="term" value="P:peptidoglycan biosynthetic process"/>
    <property type="evidence" value="ECO:0007669"/>
    <property type="project" value="UniProtKB-UniRule"/>
</dbReference>
<dbReference type="Gene3D" id="3.40.50.2000">
    <property type="entry name" value="Glycogen Phosphorylase B"/>
    <property type="match status" value="2"/>
</dbReference>
<keyword evidence="2 10" id="KW-0132">Cell division</keyword>
<organism evidence="13 14">
    <name type="scientific">Paenibacillus pinisoli</name>
    <dbReference type="NCBI Taxonomy" id="1276110"/>
    <lineage>
        <taxon>Bacteria</taxon>
        <taxon>Bacillati</taxon>
        <taxon>Bacillota</taxon>
        <taxon>Bacilli</taxon>
        <taxon>Bacillales</taxon>
        <taxon>Paenibacillaceae</taxon>
        <taxon>Paenibacillus</taxon>
    </lineage>
</organism>
<dbReference type="UniPathway" id="UPA00219"/>
<dbReference type="GO" id="GO:0050511">
    <property type="term" value="F:undecaprenyldiphospho-muramoylpentapeptide beta-N-acetylglucosaminyltransferase activity"/>
    <property type="evidence" value="ECO:0007669"/>
    <property type="project" value="UniProtKB-UniRule"/>
</dbReference>
<dbReference type="InterPro" id="IPR007235">
    <property type="entry name" value="Glyco_trans_28_C"/>
</dbReference>
<evidence type="ECO:0000256" key="1">
    <source>
        <dbReference type="ARBA" id="ARBA00022475"/>
    </source>
</evidence>
<evidence type="ECO:0000256" key="4">
    <source>
        <dbReference type="ARBA" id="ARBA00022679"/>
    </source>
</evidence>
<reference evidence="13 14" key="1">
    <citation type="submission" date="2018-09" db="EMBL/GenBank/DDBJ databases">
        <title>Paenibacillus aracenensis nov. sp. isolated from a cave in southern Spain.</title>
        <authorList>
            <person name="Jurado V."/>
            <person name="Gutierrez-Patricio S."/>
            <person name="Gonzalez-Pimentel J.L."/>
            <person name="Miller A.Z."/>
            <person name="Laiz L."/>
            <person name="Saiz-Jimenez C."/>
        </authorList>
    </citation>
    <scope>NUCLEOTIDE SEQUENCE [LARGE SCALE GENOMIC DNA]</scope>
    <source>
        <strain evidence="13 14">JCM 19203</strain>
    </source>
</reference>
<protein>
    <recommendedName>
        <fullName evidence="10">UDP-N-acetylglucosamine--N-acetylmuramyl-(pentapeptide) pyrophosphoryl-undecaprenol N-acetylglucosamine transferase</fullName>
        <ecNumber evidence="10">2.4.1.227</ecNumber>
    </recommendedName>
    <alternativeName>
        <fullName evidence="10">Undecaprenyl-PP-MurNAc-pentapeptide-UDPGlcNAc GlcNAc transferase</fullName>
    </alternativeName>
</protein>
<dbReference type="EMBL" id="QXQB01000001">
    <property type="protein sequence ID" value="RJX40609.1"/>
    <property type="molecule type" value="Genomic_DNA"/>
</dbReference>
<keyword evidence="8 10" id="KW-0131">Cell cycle</keyword>
<dbReference type="NCBIfam" id="NF009102">
    <property type="entry name" value="PRK12446.1"/>
    <property type="match status" value="1"/>
</dbReference>
<comment type="caution">
    <text evidence="13">The sequence shown here is derived from an EMBL/GenBank/DDBJ whole genome shotgun (WGS) entry which is preliminary data.</text>
</comment>
<feature type="binding site" evidence="10">
    <location>
        <begin position="11"/>
        <end position="13"/>
    </location>
    <ligand>
        <name>UDP-N-acetyl-alpha-D-glucosamine</name>
        <dbReference type="ChEBI" id="CHEBI:57705"/>
    </ligand>
</feature>
<dbReference type="GO" id="GO:0008360">
    <property type="term" value="P:regulation of cell shape"/>
    <property type="evidence" value="ECO:0007669"/>
    <property type="project" value="UniProtKB-KW"/>
</dbReference>
<dbReference type="RefSeq" id="WP_120106342.1">
    <property type="nucleotide sequence ID" value="NZ_QXQB01000001.1"/>
</dbReference>
<evidence type="ECO:0000256" key="3">
    <source>
        <dbReference type="ARBA" id="ARBA00022676"/>
    </source>
</evidence>
<dbReference type="HAMAP" id="MF_00033">
    <property type="entry name" value="MurG"/>
    <property type="match status" value="1"/>
</dbReference>
<dbReference type="OrthoDB" id="9808936at2"/>
<evidence type="ECO:0000313" key="14">
    <source>
        <dbReference type="Proteomes" id="UP000267798"/>
    </source>
</evidence>
<dbReference type="GO" id="GO:0051991">
    <property type="term" value="F:UDP-N-acetyl-D-glucosamine:N-acetylmuramoyl-L-alanyl-D-glutamyl-meso-2,6-diaminopimelyl-D-alanyl-D-alanine-diphosphoundecaprenol 4-beta-N-acetylglucosaminlytransferase activity"/>
    <property type="evidence" value="ECO:0007669"/>
    <property type="project" value="RHEA"/>
</dbReference>
<dbReference type="GO" id="GO:0005975">
    <property type="term" value="P:carbohydrate metabolic process"/>
    <property type="evidence" value="ECO:0007669"/>
    <property type="project" value="InterPro"/>
</dbReference>